<evidence type="ECO:0000256" key="1">
    <source>
        <dbReference type="SAM" id="Phobius"/>
    </source>
</evidence>
<evidence type="ECO:0000313" key="3">
    <source>
        <dbReference type="Proteomes" id="UP001215598"/>
    </source>
</evidence>
<name>A0AAD7HXP7_9AGAR</name>
<feature type="transmembrane region" description="Helical" evidence="1">
    <location>
        <begin position="121"/>
        <end position="141"/>
    </location>
</feature>
<dbReference type="Proteomes" id="UP001215598">
    <property type="component" value="Unassembled WGS sequence"/>
</dbReference>
<feature type="transmembrane region" description="Helical" evidence="1">
    <location>
        <begin position="229"/>
        <end position="250"/>
    </location>
</feature>
<evidence type="ECO:0000313" key="2">
    <source>
        <dbReference type="EMBL" id="KAJ7730765.1"/>
    </source>
</evidence>
<proteinExistence type="predicted"/>
<comment type="caution">
    <text evidence="2">The sequence shown here is derived from an EMBL/GenBank/DDBJ whole genome shotgun (WGS) entry which is preliminary data.</text>
</comment>
<dbReference type="AlphaFoldDB" id="A0AAD7HXP7"/>
<gene>
    <name evidence="2" type="ORF">B0H16DRAFT_1469449</name>
</gene>
<keyword evidence="1" id="KW-1133">Transmembrane helix</keyword>
<keyword evidence="3" id="KW-1185">Reference proteome</keyword>
<organism evidence="2 3">
    <name type="scientific">Mycena metata</name>
    <dbReference type="NCBI Taxonomy" id="1033252"/>
    <lineage>
        <taxon>Eukaryota</taxon>
        <taxon>Fungi</taxon>
        <taxon>Dikarya</taxon>
        <taxon>Basidiomycota</taxon>
        <taxon>Agaricomycotina</taxon>
        <taxon>Agaricomycetes</taxon>
        <taxon>Agaricomycetidae</taxon>
        <taxon>Agaricales</taxon>
        <taxon>Marasmiineae</taxon>
        <taxon>Mycenaceae</taxon>
        <taxon>Mycena</taxon>
    </lineage>
</organism>
<accession>A0AAD7HXP7</accession>
<keyword evidence="1" id="KW-0812">Transmembrane</keyword>
<protein>
    <submittedName>
        <fullName evidence="2">Uncharacterized protein</fullName>
    </submittedName>
</protein>
<keyword evidence="1" id="KW-0472">Membrane</keyword>
<feature type="transmembrane region" description="Helical" evidence="1">
    <location>
        <begin position="94"/>
        <end position="114"/>
    </location>
</feature>
<sequence length="270" mass="29161">MVRSTPSSVGEELTSRPQVLSSYGVLSTYLNTKAGERNGSPIFSPAVIIALQLGGQAVGLGILGPIVIPLLYAVSKSLTSPNPPTVSPPTYTYTTIHLSIQFTVFLLSLVVTYVPVTNPSWVYINYVWQAFPFFFLPLVFLAHSKEPDAESTPTPVPTLTISAFTTLKYLYAPAWWLALGKAVNAYSRRGETFTLASYFMAVDVVGFVVLFLGWYAVDAVAGEAQEVMGVGRLVAGFLSVGPASTMAAYFEGQQKLTVARAEAQRSRKKA</sequence>
<feature type="transmembrane region" description="Helical" evidence="1">
    <location>
        <begin position="47"/>
        <end position="74"/>
    </location>
</feature>
<reference evidence="2" key="1">
    <citation type="submission" date="2023-03" db="EMBL/GenBank/DDBJ databases">
        <title>Massive genome expansion in bonnet fungi (Mycena s.s.) driven by repeated elements and novel gene families across ecological guilds.</title>
        <authorList>
            <consortium name="Lawrence Berkeley National Laboratory"/>
            <person name="Harder C.B."/>
            <person name="Miyauchi S."/>
            <person name="Viragh M."/>
            <person name="Kuo A."/>
            <person name="Thoen E."/>
            <person name="Andreopoulos B."/>
            <person name="Lu D."/>
            <person name="Skrede I."/>
            <person name="Drula E."/>
            <person name="Henrissat B."/>
            <person name="Morin E."/>
            <person name="Kohler A."/>
            <person name="Barry K."/>
            <person name="LaButti K."/>
            <person name="Morin E."/>
            <person name="Salamov A."/>
            <person name="Lipzen A."/>
            <person name="Mereny Z."/>
            <person name="Hegedus B."/>
            <person name="Baldrian P."/>
            <person name="Stursova M."/>
            <person name="Weitz H."/>
            <person name="Taylor A."/>
            <person name="Grigoriev I.V."/>
            <person name="Nagy L.G."/>
            <person name="Martin F."/>
            <person name="Kauserud H."/>
        </authorList>
    </citation>
    <scope>NUCLEOTIDE SEQUENCE</scope>
    <source>
        <strain evidence="2">CBHHK182m</strain>
    </source>
</reference>
<feature type="transmembrane region" description="Helical" evidence="1">
    <location>
        <begin position="161"/>
        <end position="183"/>
    </location>
</feature>
<dbReference type="EMBL" id="JARKIB010000157">
    <property type="protein sequence ID" value="KAJ7730765.1"/>
    <property type="molecule type" value="Genomic_DNA"/>
</dbReference>
<feature type="transmembrane region" description="Helical" evidence="1">
    <location>
        <begin position="195"/>
        <end position="217"/>
    </location>
</feature>